<dbReference type="EC" id="5.6.2.4" evidence="8"/>
<organism evidence="12 13">
    <name type="scientific">Paenibacillus sacheonensis</name>
    <dbReference type="NCBI Taxonomy" id="742054"/>
    <lineage>
        <taxon>Bacteria</taxon>
        <taxon>Bacillati</taxon>
        <taxon>Bacillota</taxon>
        <taxon>Bacilli</taxon>
        <taxon>Bacillales</taxon>
        <taxon>Paenibacillaceae</taxon>
        <taxon>Paenibacillus</taxon>
    </lineage>
</organism>
<protein>
    <recommendedName>
        <fullName evidence="8">DNA 3'-5' helicase</fullName>
        <ecNumber evidence="8">5.6.2.4</ecNumber>
    </recommendedName>
</protein>
<evidence type="ECO:0000256" key="2">
    <source>
        <dbReference type="ARBA" id="ARBA00022741"/>
    </source>
</evidence>
<evidence type="ECO:0000256" key="5">
    <source>
        <dbReference type="ARBA" id="ARBA00022840"/>
    </source>
</evidence>
<dbReference type="PANTHER" id="PTHR11070:SF45">
    <property type="entry name" value="DNA 3'-5' HELICASE"/>
    <property type="match status" value="1"/>
</dbReference>
<evidence type="ECO:0000256" key="1">
    <source>
        <dbReference type="ARBA" id="ARBA00022649"/>
    </source>
</evidence>
<evidence type="ECO:0000256" key="4">
    <source>
        <dbReference type="ARBA" id="ARBA00022806"/>
    </source>
</evidence>
<dbReference type="Pfam" id="PF13361">
    <property type="entry name" value="UvrD_C"/>
    <property type="match status" value="2"/>
</dbReference>
<dbReference type="SUPFAM" id="SSF143011">
    <property type="entry name" value="RelE-like"/>
    <property type="match status" value="1"/>
</dbReference>
<feature type="domain" description="UvrD-like helicase ATP-binding" evidence="11">
    <location>
        <begin position="214"/>
        <end position="494"/>
    </location>
</feature>
<dbReference type="InterPro" id="IPR014016">
    <property type="entry name" value="UvrD-like_ATP-bd"/>
</dbReference>
<comment type="catalytic activity">
    <reaction evidence="7">
        <text>Couples ATP hydrolysis with the unwinding of duplex DNA by translocating in the 3'-5' direction.</text>
        <dbReference type="EC" id="5.6.2.4"/>
    </reaction>
</comment>
<comment type="caution">
    <text evidence="12">The sequence shown here is derived from an EMBL/GenBank/DDBJ whole genome shotgun (WGS) entry which is preliminary data.</text>
</comment>
<dbReference type="GO" id="GO:0005524">
    <property type="term" value="F:ATP binding"/>
    <property type="evidence" value="ECO:0007669"/>
    <property type="project" value="UniProtKB-UniRule"/>
</dbReference>
<dbReference type="GO" id="GO:0000725">
    <property type="term" value="P:recombinational repair"/>
    <property type="evidence" value="ECO:0007669"/>
    <property type="project" value="TreeGrafter"/>
</dbReference>
<dbReference type="GO" id="GO:0005829">
    <property type="term" value="C:cytosol"/>
    <property type="evidence" value="ECO:0007669"/>
    <property type="project" value="TreeGrafter"/>
</dbReference>
<evidence type="ECO:0000256" key="6">
    <source>
        <dbReference type="ARBA" id="ARBA00023235"/>
    </source>
</evidence>
<dbReference type="InterPro" id="IPR035093">
    <property type="entry name" value="RelE/ParE_toxin_dom_sf"/>
</dbReference>
<dbReference type="Gene3D" id="3.40.50.300">
    <property type="entry name" value="P-loop containing nucleotide triphosphate hydrolases"/>
    <property type="match status" value="2"/>
</dbReference>
<dbReference type="Gene3D" id="3.30.2310.20">
    <property type="entry name" value="RelE-like"/>
    <property type="match status" value="1"/>
</dbReference>
<proteinExistence type="predicted"/>
<keyword evidence="2 10" id="KW-0547">Nucleotide-binding</keyword>
<sequence>MNLSRDINIKPSFLRELHALPSQMGEQVWEKINFLAQNPIPDGHLKKKLNKWDDVYRLRVGDFRLFYSFGGNWIRLLSIRSRKNAYQKGINYEEPAELGIDAEIDSDEEVAAGYEQPRLNIHHDITYNRLPKSITSEWLAQLRIPSEYHIGLESCNSEDDLLTLNIPDEYIERIVDNLFPRPVEEIMQQPDLIVFDTNDLIRYKEGDLLGFLLRLDADQERLVDWALQGPALIKGGPGTGKSTIALYRVRSLLDYYGKQGKSNSKILFTTYTPALARFSEQLLEQLLRTRISSVTIETADEIALNIVRTAGKSLEVADQNQKKIMMEHSVKSLGNDELLSRYRIDYLLDEIEWVIEGRDIKTLETYLNVSRVGRGTALTKSTKALIWGVYQKYCSLLKERNLTTISATRCQALELVISGVWKDRYDAVIIDEAQDLTPTGLSLLVELSKSNKGIYLTADGSQSIYYKGFSWSEVHDKLQFRGRAINLRRNYRTTREISDAASHFLKSTGSGDQDLSMLRSSQSGPQPLLFGYNSENEQYDLIVKFIKQMSKHFRLKTSSAAILVPSSAVGREISEGITKVGLPCKYIRGSQLDLQSDEVKVLTMSASKGLEFPIVCVAGIDKDFPRILDKMDEDDIAETVKVSRRTLYVGITRAMRGLMVVYDNKAPSSFIKELDVSYWSTEISTN</sequence>
<keyword evidence="1" id="KW-1277">Toxin-antitoxin system</keyword>
<feature type="binding site" evidence="10">
    <location>
        <begin position="235"/>
        <end position="242"/>
    </location>
    <ligand>
        <name>ATP</name>
        <dbReference type="ChEBI" id="CHEBI:30616"/>
    </ligand>
</feature>
<evidence type="ECO:0000256" key="9">
    <source>
        <dbReference type="ARBA" id="ARBA00048988"/>
    </source>
</evidence>
<evidence type="ECO:0000313" key="12">
    <source>
        <dbReference type="EMBL" id="NBC72889.1"/>
    </source>
</evidence>
<gene>
    <name evidence="12" type="ORF">GT003_28240</name>
</gene>
<dbReference type="Pfam" id="PF05016">
    <property type="entry name" value="ParE_toxin"/>
    <property type="match status" value="1"/>
</dbReference>
<keyword evidence="13" id="KW-1185">Reference proteome</keyword>
<keyword evidence="5 10" id="KW-0067">ATP-binding</keyword>
<dbReference type="Proteomes" id="UP000558113">
    <property type="component" value="Unassembled WGS sequence"/>
</dbReference>
<dbReference type="PANTHER" id="PTHR11070">
    <property type="entry name" value="UVRD / RECB / PCRA DNA HELICASE FAMILY MEMBER"/>
    <property type="match status" value="1"/>
</dbReference>
<evidence type="ECO:0000259" key="11">
    <source>
        <dbReference type="PROSITE" id="PS51198"/>
    </source>
</evidence>
<evidence type="ECO:0000256" key="7">
    <source>
        <dbReference type="ARBA" id="ARBA00034617"/>
    </source>
</evidence>
<keyword evidence="3 10" id="KW-0378">Hydrolase</keyword>
<keyword evidence="4 10" id="KW-0347">Helicase</keyword>
<dbReference type="GO" id="GO:0016787">
    <property type="term" value="F:hydrolase activity"/>
    <property type="evidence" value="ECO:0007669"/>
    <property type="project" value="UniProtKB-UniRule"/>
</dbReference>
<dbReference type="InterPro" id="IPR007712">
    <property type="entry name" value="RelE/ParE_toxin"/>
</dbReference>
<dbReference type="EMBL" id="JAAAMU010000024">
    <property type="protein sequence ID" value="NBC72889.1"/>
    <property type="molecule type" value="Genomic_DNA"/>
</dbReference>
<evidence type="ECO:0000313" key="13">
    <source>
        <dbReference type="Proteomes" id="UP000558113"/>
    </source>
</evidence>
<dbReference type="OrthoDB" id="7066673at2"/>
<dbReference type="InterPro" id="IPR000212">
    <property type="entry name" value="DNA_helicase_UvrD/REP"/>
</dbReference>
<reference evidence="12 13" key="1">
    <citation type="submission" date="2020-01" db="EMBL/GenBank/DDBJ databases">
        <title>Paenibacillus soybeanensis sp. nov. isolated from the nodules of soybean (Glycine max(L.) Merr).</title>
        <authorList>
            <person name="Wang H."/>
        </authorList>
    </citation>
    <scope>NUCLEOTIDE SEQUENCE [LARGE SCALE GENOMIC DNA]</scope>
    <source>
        <strain evidence="12 13">DSM 23054</strain>
    </source>
</reference>
<accession>A0A7X5C4Z6</accession>
<dbReference type="PROSITE" id="PS51198">
    <property type="entry name" value="UVRD_HELICASE_ATP_BIND"/>
    <property type="match status" value="1"/>
</dbReference>
<evidence type="ECO:0000256" key="8">
    <source>
        <dbReference type="ARBA" id="ARBA00034808"/>
    </source>
</evidence>
<comment type="catalytic activity">
    <reaction evidence="9">
        <text>ATP + H2O = ADP + phosphate + H(+)</text>
        <dbReference type="Rhea" id="RHEA:13065"/>
        <dbReference type="ChEBI" id="CHEBI:15377"/>
        <dbReference type="ChEBI" id="CHEBI:15378"/>
        <dbReference type="ChEBI" id="CHEBI:30616"/>
        <dbReference type="ChEBI" id="CHEBI:43474"/>
        <dbReference type="ChEBI" id="CHEBI:456216"/>
        <dbReference type="EC" id="5.6.2.4"/>
    </reaction>
</comment>
<dbReference type="GO" id="GO:0003677">
    <property type="term" value="F:DNA binding"/>
    <property type="evidence" value="ECO:0007669"/>
    <property type="project" value="InterPro"/>
</dbReference>
<dbReference type="InterPro" id="IPR027417">
    <property type="entry name" value="P-loop_NTPase"/>
</dbReference>
<keyword evidence="6" id="KW-0413">Isomerase</keyword>
<evidence type="ECO:0000256" key="10">
    <source>
        <dbReference type="PROSITE-ProRule" id="PRU00560"/>
    </source>
</evidence>
<dbReference type="AlphaFoldDB" id="A0A7X5C4Z6"/>
<dbReference type="RefSeq" id="WP_161704314.1">
    <property type="nucleotide sequence ID" value="NZ_JAAAMU010000024.1"/>
</dbReference>
<evidence type="ECO:0000256" key="3">
    <source>
        <dbReference type="ARBA" id="ARBA00022801"/>
    </source>
</evidence>
<dbReference type="Pfam" id="PF00580">
    <property type="entry name" value="UvrD-helicase"/>
    <property type="match status" value="1"/>
</dbReference>
<dbReference type="GO" id="GO:0043138">
    <property type="term" value="F:3'-5' DNA helicase activity"/>
    <property type="evidence" value="ECO:0007669"/>
    <property type="project" value="UniProtKB-EC"/>
</dbReference>
<dbReference type="SUPFAM" id="SSF52540">
    <property type="entry name" value="P-loop containing nucleoside triphosphate hydrolases"/>
    <property type="match status" value="1"/>
</dbReference>
<name>A0A7X5C4Z6_9BACL</name>
<dbReference type="InterPro" id="IPR014017">
    <property type="entry name" value="DNA_helicase_UvrD-like_C"/>
</dbReference>